<dbReference type="OrthoDB" id="2363873at2759"/>
<dbReference type="InterPro" id="IPR023198">
    <property type="entry name" value="PGP-like_dom2"/>
</dbReference>
<dbReference type="Pfam" id="PF00702">
    <property type="entry name" value="Hydrolase"/>
    <property type="match status" value="1"/>
</dbReference>
<proteinExistence type="predicted"/>
<dbReference type="InterPro" id="IPR051540">
    <property type="entry name" value="S-2-haloacid_dehalogenase"/>
</dbReference>
<accession>A0A319ER60</accession>
<sequence length="253" mass="27886">MTPPTNKHVVFDVVGTCVSYDAFYTAVESRLGPKFRAHNLNIGSRIFGYAWMEAGEREYTYLGLSGKYVKFFDIFRSIFYRTLWQAGIQNPREFATDDDREYLLASYRTLEPRPGIQECFARLRDAGFTVWALTAGDTPRVAGYLAKGGVDMPEGNFVSCDTIGVGKPAPEAYRYILERFGGVEGEGEGEGGQTWFAAAHMWDAAAAKGCGFRGAWVSDWEKETCSDIFGEMDIVAHDLPGLADGIIAASGES</sequence>
<organism evidence="2 3">
    <name type="scientific">Aspergillus ellipticus CBS 707.79</name>
    <dbReference type="NCBI Taxonomy" id="1448320"/>
    <lineage>
        <taxon>Eukaryota</taxon>
        <taxon>Fungi</taxon>
        <taxon>Dikarya</taxon>
        <taxon>Ascomycota</taxon>
        <taxon>Pezizomycotina</taxon>
        <taxon>Eurotiomycetes</taxon>
        <taxon>Eurotiomycetidae</taxon>
        <taxon>Eurotiales</taxon>
        <taxon>Aspergillaceae</taxon>
        <taxon>Aspergillus</taxon>
        <taxon>Aspergillus subgen. Circumdati</taxon>
    </lineage>
</organism>
<dbReference type="Proteomes" id="UP000247810">
    <property type="component" value="Unassembled WGS sequence"/>
</dbReference>
<dbReference type="GO" id="GO:0016787">
    <property type="term" value="F:hydrolase activity"/>
    <property type="evidence" value="ECO:0007669"/>
    <property type="project" value="UniProtKB-KW"/>
</dbReference>
<dbReference type="PANTHER" id="PTHR43316">
    <property type="entry name" value="HYDROLASE, HALOACID DELAHOGENASE-RELATED"/>
    <property type="match status" value="1"/>
</dbReference>
<evidence type="ECO:0000313" key="3">
    <source>
        <dbReference type="Proteomes" id="UP000247810"/>
    </source>
</evidence>
<dbReference type="PANTHER" id="PTHR43316:SF4">
    <property type="entry name" value="ACID DEHALOGENASE, PUTATIVE (AFU_ORTHOLOGUE AFUA_8G05870)-RELATED"/>
    <property type="match status" value="1"/>
</dbReference>
<dbReference type="EMBL" id="KZ825894">
    <property type="protein sequence ID" value="PYH93382.1"/>
    <property type="molecule type" value="Genomic_DNA"/>
</dbReference>
<dbReference type="Gene3D" id="1.10.150.240">
    <property type="entry name" value="Putative phosphatase, domain 2"/>
    <property type="match status" value="1"/>
</dbReference>
<protein>
    <submittedName>
        <fullName evidence="2">HAD-like protein</fullName>
    </submittedName>
</protein>
<dbReference type="AlphaFoldDB" id="A0A319ER60"/>
<keyword evidence="1" id="KW-0378">Hydrolase</keyword>
<dbReference type="STRING" id="1448320.A0A319ER60"/>
<evidence type="ECO:0000256" key="1">
    <source>
        <dbReference type="ARBA" id="ARBA00022801"/>
    </source>
</evidence>
<gene>
    <name evidence="2" type="ORF">BO71DRAFT_441784</name>
</gene>
<reference evidence="2 3" key="1">
    <citation type="submission" date="2018-02" db="EMBL/GenBank/DDBJ databases">
        <title>The genomes of Aspergillus section Nigri reveals drivers in fungal speciation.</title>
        <authorList>
            <consortium name="DOE Joint Genome Institute"/>
            <person name="Vesth T.C."/>
            <person name="Nybo J."/>
            <person name="Theobald S."/>
            <person name="Brandl J."/>
            <person name="Frisvad J.C."/>
            <person name="Nielsen K.F."/>
            <person name="Lyhne E.K."/>
            <person name="Kogle M.E."/>
            <person name="Kuo A."/>
            <person name="Riley R."/>
            <person name="Clum A."/>
            <person name="Nolan M."/>
            <person name="Lipzen A."/>
            <person name="Salamov A."/>
            <person name="Henrissat B."/>
            <person name="Wiebenga A."/>
            <person name="De vries R.P."/>
            <person name="Grigoriev I.V."/>
            <person name="Mortensen U.H."/>
            <person name="Andersen M.R."/>
            <person name="Baker S.E."/>
        </authorList>
    </citation>
    <scope>NUCLEOTIDE SEQUENCE [LARGE SCALE GENOMIC DNA]</scope>
    <source>
        <strain evidence="2 3">CBS 707.79</strain>
    </source>
</reference>
<dbReference type="SUPFAM" id="SSF56784">
    <property type="entry name" value="HAD-like"/>
    <property type="match status" value="1"/>
</dbReference>
<dbReference type="VEuPathDB" id="FungiDB:BO71DRAFT_441784"/>
<dbReference type="InterPro" id="IPR023214">
    <property type="entry name" value="HAD_sf"/>
</dbReference>
<dbReference type="Gene3D" id="3.40.50.1000">
    <property type="entry name" value="HAD superfamily/HAD-like"/>
    <property type="match status" value="1"/>
</dbReference>
<name>A0A319ER60_9EURO</name>
<dbReference type="InterPro" id="IPR036412">
    <property type="entry name" value="HAD-like_sf"/>
</dbReference>
<keyword evidence="3" id="KW-1185">Reference proteome</keyword>
<evidence type="ECO:0000313" key="2">
    <source>
        <dbReference type="EMBL" id="PYH93382.1"/>
    </source>
</evidence>